<organism evidence="5 6">
    <name type="scientific">Mycolicibacterium holsaticum</name>
    <dbReference type="NCBI Taxonomy" id="152142"/>
    <lineage>
        <taxon>Bacteria</taxon>
        <taxon>Bacillati</taxon>
        <taxon>Actinomycetota</taxon>
        <taxon>Actinomycetes</taxon>
        <taxon>Mycobacteriales</taxon>
        <taxon>Mycobacteriaceae</taxon>
        <taxon>Mycolicibacterium</taxon>
    </lineage>
</organism>
<comment type="similarity">
    <text evidence="1">Belongs to the Cu-Zn superoxide dismutase family.</text>
</comment>
<comment type="caution">
    <text evidence="5">The sequence shown here is derived from an EMBL/GenBank/DDBJ whole genome shotgun (WGS) entry which is preliminary data.</text>
</comment>
<accession>A0A1E3RYV4</accession>
<dbReference type="GO" id="GO:0005507">
    <property type="term" value="F:copper ion binding"/>
    <property type="evidence" value="ECO:0007669"/>
    <property type="project" value="InterPro"/>
</dbReference>
<dbReference type="InterPro" id="IPR036423">
    <property type="entry name" value="SOD-like_Cu/Zn_dom_sf"/>
</dbReference>
<evidence type="ECO:0000259" key="4">
    <source>
        <dbReference type="Pfam" id="PF00080"/>
    </source>
</evidence>
<dbReference type="Gene3D" id="2.60.40.200">
    <property type="entry name" value="Superoxide dismutase, copper/zinc binding domain"/>
    <property type="match status" value="1"/>
</dbReference>
<dbReference type="NCBIfam" id="NF047631">
    <property type="entry name" value="SodCMycob"/>
    <property type="match status" value="1"/>
</dbReference>
<dbReference type="OrthoDB" id="9792957at2"/>
<feature type="compositionally biased region" description="Low complexity" evidence="2">
    <location>
        <begin position="238"/>
        <end position="280"/>
    </location>
</feature>
<dbReference type="PROSITE" id="PS51257">
    <property type="entry name" value="PROKAR_LIPOPROTEIN"/>
    <property type="match status" value="1"/>
</dbReference>
<reference evidence="6" key="1">
    <citation type="submission" date="2016-09" db="EMBL/GenBank/DDBJ databases">
        <authorList>
            <person name="Greninger A.L."/>
            <person name="Jerome K.R."/>
            <person name="Mcnair B."/>
            <person name="Wallis C."/>
            <person name="Fang F."/>
        </authorList>
    </citation>
    <scope>NUCLEOTIDE SEQUENCE [LARGE SCALE GENOMIC DNA]</scope>
    <source>
        <strain evidence="6">M7</strain>
    </source>
</reference>
<feature type="signal peptide" evidence="3">
    <location>
        <begin position="1"/>
        <end position="19"/>
    </location>
</feature>
<dbReference type="SUPFAM" id="SSF49329">
    <property type="entry name" value="Cu,Zn superoxide dismutase-like"/>
    <property type="match status" value="1"/>
</dbReference>
<feature type="domain" description="Superoxide dismutase copper/zinc binding" evidence="4">
    <location>
        <begin position="63"/>
        <end position="210"/>
    </location>
</feature>
<feature type="compositionally biased region" description="Low complexity" evidence="2">
    <location>
        <begin position="214"/>
        <end position="231"/>
    </location>
</feature>
<evidence type="ECO:0000256" key="3">
    <source>
        <dbReference type="SAM" id="SignalP"/>
    </source>
</evidence>
<dbReference type="InterPro" id="IPR001424">
    <property type="entry name" value="SOD_Cu_Zn_dom"/>
</dbReference>
<dbReference type="Proteomes" id="UP000094243">
    <property type="component" value="Unassembled WGS sequence"/>
</dbReference>
<sequence>MSKSKTVAAAALAAPVAVAMLSACNAEQGADQTTSPTTSPTSEAQTITTDLKTADGATVANAKIEFTDGYATITLETTEGGTLSPGFHGFHIHEIGKCEANSVAPGGGEPGDFLSAGGHLHTRGQAAAHPAAGDLTPVEVRSDGSARLVATTDAFTVEDLRTSQGSALMLHALPDNFANIPPRYAVNGVPGPDSETLATGDAGSRVACGVLAPATATPETTETTTITETSPVVPPPAGTTTPPTSPAPAETTSPTTTESPATTTTAPTTTATTTVTTTPTEPEEGQPGG</sequence>
<keyword evidence="6" id="KW-1185">Reference proteome</keyword>
<dbReference type="GO" id="GO:0006801">
    <property type="term" value="P:superoxide metabolic process"/>
    <property type="evidence" value="ECO:0007669"/>
    <property type="project" value="InterPro"/>
</dbReference>
<proteinExistence type="inferred from homology"/>
<dbReference type="RefSeq" id="WP_069404480.1">
    <property type="nucleotide sequence ID" value="NZ_MIGZ01000027.1"/>
</dbReference>
<evidence type="ECO:0000313" key="6">
    <source>
        <dbReference type="Proteomes" id="UP000094243"/>
    </source>
</evidence>
<dbReference type="EMBL" id="MIGZ01000027">
    <property type="protein sequence ID" value="ODQ94991.1"/>
    <property type="molecule type" value="Genomic_DNA"/>
</dbReference>
<dbReference type="Pfam" id="PF00080">
    <property type="entry name" value="Sod_Cu"/>
    <property type="match status" value="1"/>
</dbReference>
<evidence type="ECO:0000256" key="1">
    <source>
        <dbReference type="ARBA" id="ARBA00010457"/>
    </source>
</evidence>
<feature type="region of interest" description="Disordered" evidence="2">
    <location>
        <begin position="214"/>
        <end position="289"/>
    </location>
</feature>
<name>A0A1E3RYV4_9MYCO</name>
<gene>
    <name evidence="5" type="ORF">BHQ17_06925</name>
</gene>
<keyword evidence="3" id="KW-0732">Signal</keyword>
<evidence type="ECO:0000313" key="5">
    <source>
        <dbReference type="EMBL" id="ODQ94991.1"/>
    </source>
</evidence>
<dbReference type="InterPro" id="IPR024134">
    <property type="entry name" value="SOD_Cu/Zn_/chaperone"/>
</dbReference>
<protein>
    <submittedName>
        <fullName evidence="5">Superoxide dismutase</fullName>
    </submittedName>
</protein>
<dbReference type="PANTHER" id="PTHR10003">
    <property type="entry name" value="SUPEROXIDE DISMUTASE CU-ZN -RELATED"/>
    <property type="match status" value="1"/>
</dbReference>
<evidence type="ECO:0000256" key="2">
    <source>
        <dbReference type="SAM" id="MobiDB-lite"/>
    </source>
</evidence>
<feature type="chain" id="PRO_5039539109" evidence="3">
    <location>
        <begin position="20"/>
        <end position="289"/>
    </location>
</feature>
<dbReference type="AlphaFoldDB" id="A0A1E3RYV4"/>